<evidence type="ECO:0000256" key="1">
    <source>
        <dbReference type="SAM" id="MobiDB-lite"/>
    </source>
</evidence>
<evidence type="ECO:0000313" key="2">
    <source>
        <dbReference type="EMBL" id="CAD6257068.1"/>
    </source>
</evidence>
<dbReference type="EMBL" id="CAJGYO010000010">
    <property type="protein sequence ID" value="CAD6257068.1"/>
    <property type="molecule type" value="Genomic_DNA"/>
</dbReference>
<dbReference type="Proteomes" id="UP000604825">
    <property type="component" value="Unassembled WGS sequence"/>
</dbReference>
<feature type="region of interest" description="Disordered" evidence="1">
    <location>
        <begin position="1"/>
        <end position="107"/>
    </location>
</feature>
<protein>
    <submittedName>
        <fullName evidence="2">Uncharacterized protein</fullName>
    </submittedName>
</protein>
<sequence>MEKVGEADGVEPEVDQDDGYGSMVAAGAGSKDAMTAQKAEGGGSGCAEGKREVPRQPHFTPPPPPSMSSWRRGLIGGKEAEEGIWPRRPGRNLRGRNSGPDTHAHCS</sequence>
<organism evidence="2 3">
    <name type="scientific">Miscanthus lutarioriparius</name>
    <dbReference type="NCBI Taxonomy" id="422564"/>
    <lineage>
        <taxon>Eukaryota</taxon>
        <taxon>Viridiplantae</taxon>
        <taxon>Streptophyta</taxon>
        <taxon>Embryophyta</taxon>
        <taxon>Tracheophyta</taxon>
        <taxon>Spermatophyta</taxon>
        <taxon>Magnoliopsida</taxon>
        <taxon>Liliopsida</taxon>
        <taxon>Poales</taxon>
        <taxon>Poaceae</taxon>
        <taxon>PACMAD clade</taxon>
        <taxon>Panicoideae</taxon>
        <taxon>Andropogonodae</taxon>
        <taxon>Andropogoneae</taxon>
        <taxon>Saccharinae</taxon>
        <taxon>Miscanthus</taxon>
    </lineage>
</organism>
<feature type="compositionally biased region" description="Acidic residues" evidence="1">
    <location>
        <begin position="8"/>
        <end position="18"/>
    </location>
</feature>
<name>A0A811QHQ9_9POAL</name>
<reference evidence="2" key="1">
    <citation type="submission" date="2020-10" db="EMBL/GenBank/DDBJ databases">
        <authorList>
            <person name="Han B."/>
            <person name="Lu T."/>
            <person name="Zhao Q."/>
            <person name="Huang X."/>
            <person name="Zhao Y."/>
        </authorList>
    </citation>
    <scope>NUCLEOTIDE SEQUENCE</scope>
</reference>
<evidence type="ECO:0000313" key="3">
    <source>
        <dbReference type="Proteomes" id="UP000604825"/>
    </source>
</evidence>
<comment type="caution">
    <text evidence="2">The sequence shown here is derived from an EMBL/GenBank/DDBJ whole genome shotgun (WGS) entry which is preliminary data.</text>
</comment>
<accession>A0A811QHQ9</accession>
<dbReference type="AlphaFoldDB" id="A0A811QHQ9"/>
<keyword evidence="3" id="KW-1185">Reference proteome</keyword>
<gene>
    <name evidence="2" type="ORF">NCGR_LOCUS40558</name>
</gene>
<proteinExistence type="predicted"/>